<evidence type="ECO:0000256" key="8">
    <source>
        <dbReference type="PROSITE-ProRule" id="PRU00206"/>
    </source>
</evidence>
<accession>A0ABM0LW86</accession>
<dbReference type="Gene3D" id="2.10.50.10">
    <property type="entry name" value="Tumor Necrosis Factor Receptor, subunit A, domain 2"/>
    <property type="match status" value="2"/>
</dbReference>
<dbReference type="PANTHER" id="PTHR23097">
    <property type="entry name" value="TUMOR NECROSIS FACTOR RECEPTOR SUPERFAMILY MEMBER"/>
    <property type="match status" value="1"/>
</dbReference>
<dbReference type="InterPro" id="IPR052459">
    <property type="entry name" value="TNFRSF_decoy_receptor"/>
</dbReference>
<evidence type="ECO:0000259" key="10">
    <source>
        <dbReference type="PROSITE" id="PS50050"/>
    </source>
</evidence>
<feature type="domain" description="TNFR-Cys" evidence="10">
    <location>
        <begin position="33"/>
        <end position="75"/>
    </location>
</feature>
<dbReference type="PROSITE" id="PS50050">
    <property type="entry name" value="TNFR_NGFR_2"/>
    <property type="match status" value="2"/>
</dbReference>
<dbReference type="PANTHER" id="PTHR23097:SF181">
    <property type="entry name" value="CASPASE-8-LIKE"/>
    <property type="match status" value="1"/>
</dbReference>
<evidence type="ECO:0000256" key="4">
    <source>
        <dbReference type="ARBA" id="ARBA00022729"/>
    </source>
</evidence>
<keyword evidence="2" id="KW-0964">Secreted</keyword>
<evidence type="ECO:0000256" key="3">
    <source>
        <dbReference type="ARBA" id="ARBA00022703"/>
    </source>
</evidence>
<feature type="disulfide bond" evidence="8">
    <location>
        <begin position="94"/>
        <end position="112"/>
    </location>
</feature>
<dbReference type="Pfam" id="PF00020">
    <property type="entry name" value="TNFR_c6"/>
    <property type="match status" value="2"/>
</dbReference>
<feature type="compositionally biased region" description="Basic residues" evidence="9">
    <location>
        <begin position="184"/>
        <end position="207"/>
    </location>
</feature>
<keyword evidence="7" id="KW-0325">Glycoprotein</keyword>
<keyword evidence="6 8" id="KW-1015">Disulfide bond</keyword>
<proteinExistence type="predicted"/>
<comment type="caution">
    <text evidence="8">Lacks conserved residue(s) required for the propagation of feature annotation.</text>
</comment>
<evidence type="ECO:0000256" key="6">
    <source>
        <dbReference type="ARBA" id="ARBA00023157"/>
    </source>
</evidence>
<keyword evidence="5" id="KW-0677">Repeat</keyword>
<gene>
    <name evidence="12" type="primary">LOC102810116</name>
</gene>
<keyword evidence="4" id="KW-0732">Signal</keyword>
<dbReference type="SUPFAM" id="SSF57586">
    <property type="entry name" value="TNF receptor-like"/>
    <property type="match status" value="1"/>
</dbReference>
<comment type="subcellular location">
    <subcellularLocation>
        <location evidence="1">Secreted</location>
    </subcellularLocation>
</comment>
<feature type="domain" description="TNFR-Cys" evidence="10">
    <location>
        <begin position="76"/>
        <end position="112"/>
    </location>
</feature>
<dbReference type="GeneID" id="102810116"/>
<keyword evidence="11" id="KW-1185">Reference proteome</keyword>
<dbReference type="SMART" id="SM00208">
    <property type="entry name" value="TNFR"/>
    <property type="match status" value="3"/>
</dbReference>
<feature type="disulfide bond" evidence="8">
    <location>
        <begin position="34"/>
        <end position="49"/>
    </location>
</feature>
<dbReference type="Proteomes" id="UP000694865">
    <property type="component" value="Unplaced"/>
</dbReference>
<feature type="region of interest" description="Disordered" evidence="9">
    <location>
        <begin position="166"/>
        <end position="207"/>
    </location>
</feature>
<name>A0ABM0LW86_SACKO</name>
<evidence type="ECO:0000256" key="2">
    <source>
        <dbReference type="ARBA" id="ARBA00022525"/>
    </source>
</evidence>
<evidence type="ECO:0000256" key="5">
    <source>
        <dbReference type="ARBA" id="ARBA00022737"/>
    </source>
</evidence>
<evidence type="ECO:0000256" key="9">
    <source>
        <dbReference type="SAM" id="MobiDB-lite"/>
    </source>
</evidence>
<feature type="repeat" description="TNFR-Cys" evidence="8">
    <location>
        <begin position="33"/>
        <end position="75"/>
    </location>
</feature>
<evidence type="ECO:0000256" key="7">
    <source>
        <dbReference type="ARBA" id="ARBA00023180"/>
    </source>
</evidence>
<keyword evidence="3" id="KW-0053">Apoptosis</keyword>
<sequence length="207" mass="23478">MTPPLSHSSDSITPGRAPLPFIQNISTTPICSPCADGHYMTFWNQCEQCQYCSTYCTSRYEVVENECSPTQKRTCVCKRGYYKTGDLCRPHTKCPPGSGVSRNGTSTRDVKCGKCRKGSYSDVYDSVSRCQPHTNCTAYNMVVGHPGNGTFDVTCSSNVIEVEPISDRKAKRLQKRKLREEKRNQRKMKRKDRKERRGRKRSKLASN</sequence>
<protein>
    <submittedName>
        <fullName evidence="12">Tumor necrosis factor receptor superfamily member 6B-like</fullName>
    </submittedName>
</protein>
<dbReference type="RefSeq" id="XP_006812027.1">
    <property type="nucleotide sequence ID" value="XM_006811964.1"/>
</dbReference>
<organism evidence="11 12">
    <name type="scientific">Saccoglossus kowalevskii</name>
    <name type="common">Acorn worm</name>
    <dbReference type="NCBI Taxonomy" id="10224"/>
    <lineage>
        <taxon>Eukaryota</taxon>
        <taxon>Metazoa</taxon>
        <taxon>Hemichordata</taxon>
        <taxon>Enteropneusta</taxon>
        <taxon>Harrimaniidae</taxon>
        <taxon>Saccoglossus</taxon>
    </lineage>
</organism>
<dbReference type="InterPro" id="IPR001368">
    <property type="entry name" value="TNFR/NGFR_Cys_rich_reg"/>
</dbReference>
<evidence type="ECO:0000313" key="12">
    <source>
        <dbReference type="RefSeq" id="XP_006812027.1"/>
    </source>
</evidence>
<evidence type="ECO:0000313" key="11">
    <source>
        <dbReference type="Proteomes" id="UP000694865"/>
    </source>
</evidence>
<reference evidence="12" key="1">
    <citation type="submission" date="2025-08" db="UniProtKB">
        <authorList>
            <consortium name="RefSeq"/>
        </authorList>
    </citation>
    <scope>IDENTIFICATION</scope>
    <source>
        <tissue evidence="12">Testes</tissue>
    </source>
</reference>
<feature type="repeat" description="TNFR-Cys" evidence="8">
    <location>
        <begin position="76"/>
        <end position="112"/>
    </location>
</feature>
<evidence type="ECO:0000256" key="1">
    <source>
        <dbReference type="ARBA" id="ARBA00004613"/>
    </source>
</evidence>